<keyword evidence="1 6" id="KW-0813">Transport</keyword>
<name>A0A0S4QTI6_9ACTN</name>
<dbReference type="InterPro" id="IPR018752">
    <property type="entry name" value="DabA"/>
</dbReference>
<evidence type="ECO:0000313" key="9">
    <source>
        <dbReference type="Proteomes" id="UP000198802"/>
    </source>
</evidence>
<evidence type="ECO:0000256" key="3">
    <source>
        <dbReference type="ARBA" id="ARBA00022723"/>
    </source>
</evidence>
<evidence type="ECO:0000256" key="6">
    <source>
        <dbReference type="HAMAP-Rule" id="MF_01871"/>
    </source>
</evidence>
<feature type="binding site" evidence="6">
    <location>
        <position position="522"/>
    </location>
    <ligand>
        <name>Zn(2+)</name>
        <dbReference type="ChEBI" id="CHEBI:29105"/>
    </ligand>
</feature>
<dbReference type="RefSeq" id="WP_091282760.1">
    <property type="nucleotide sequence ID" value="NZ_FAOZ01000023.1"/>
</dbReference>
<comment type="subcellular location">
    <subcellularLocation>
        <location evidence="6">Cell membrane</location>
        <topology evidence="6">Peripheral membrane protein</topology>
    </subcellularLocation>
</comment>
<dbReference type="PANTHER" id="PTHR38344">
    <property type="entry name" value="UPF0753 PROTEIN AQ_863"/>
    <property type="match status" value="1"/>
</dbReference>
<comment type="similarity">
    <text evidence="6">Belongs to the inorganic carbon transporter (TC 9.A.2) DabA family.</text>
</comment>
<evidence type="ECO:0000313" key="8">
    <source>
        <dbReference type="EMBL" id="CUU58913.1"/>
    </source>
</evidence>
<organism evidence="8 9">
    <name type="scientific">Parafrankia irregularis</name>
    <dbReference type="NCBI Taxonomy" id="795642"/>
    <lineage>
        <taxon>Bacteria</taxon>
        <taxon>Bacillati</taxon>
        <taxon>Actinomycetota</taxon>
        <taxon>Actinomycetes</taxon>
        <taxon>Frankiales</taxon>
        <taxon>Frankiaceae</taxon>
        <taxon>Parafrankia</taxon>
    </lineage>
</organism>
<dbReference type="PANTHER" id="PTHR38344:SF1">
    <property type="entry name" value="INORGANIC CARBON TRANSPORTER SUBUNIT DABA-RELATED"/>
    <property type="match status" value="1"/>
</dbReference>
<dbReference type="AlphaFoldDB" id="A0A0S4QTI6"/>
<feature type="binding site" evidence="6">
    <location>
        <position position="735"/>
    </location>
    <ligand>
        <name>Zn(2+)</name>
        <dbReference type="ChEBI" id="CHEBI:29105"/>
    </ligand>
</feature>
<comment type="function">
    <text evidence="6">Part of an energy-coupled inorganic carbon pump.</text>
</comment>
<comment type="subunit">
    <text evidence="6">Forms a complex with DabB.</text>
</comment>
<feature type="binding site" evidence="6">
    <location>
        <position position="524"/>
    </location>
    <ligand>
        <name>Zn(2+)</name>
        <dbReference type="ChEBI" id="CHEBI:29105"/>
    </ligand>
</feature>
<keyword evidence="3 6" id="KW-0479">Metal-binding</keyword>
<feature type="compositionally biased region" description="Low complexity" evidence="7">
    <location>
        <begin position="376"/>
        <end position="388"/>
    </location>
</feature>
<accession>A0A0S4QTI6</accession>
<reference evidence="9" key="1">
    <citation type="submission" date="2015-11" db="EMBL/GenBank/DDBJ databases">
        <authorList>
            <person name="Varghese N."/>
        </authorList>
    </citation>
    <scope>NUCLEOTIDE SEQUENCE [LARGE SCALE GENOMIC DNA]</scope>
    <source>
        <strain evidence="9">DSM 45899</strain>
    </source>
</reference>
<feature type="binding site" evidence="6">
    <location>
        <position position="750"/>
    </location>
    <ligand>
        <name>Zn(2+)</name>
        <dbReference type="ChEBI" id="CHEBI:29105"/>
    </ligand>
</feature>
<evidence type="ECO:0000256" key="4">
    <source>
        <dbReference type="ARBA" id="ARBA00022833"/>
    </source>
</evidence>
<evidence type="ECO:0000256" key="5">
    <source>
        <dbReference type="ARBA" id="ARBA00023136"/>
    </source>
</evidence>
<dbReference type="Pfam" id="PF10070">
    <property type="entry name" value="DabA"/>
    <property type="match status" value="1"/>
</dbReference>
<dbReference type="Proteomes" id="UP000198802">
    <property type="component" value="Unassembled WGS sequence"/>
</dbReference>
<keyword evidence="9" id="KW-1185">Reference proteome</keyword>
<keyword evidence="2 6" id="KW-1003">Cell membrane</keyword>
<evidence type="ECO:0000256" key="7">
    <source>
        <dbReference type="SAM" id="MobiDB-lite"/>
    </source>
</evidence>
<evidence type="ECO:0000256" key="1">
    <source>
        <dbReference type="ARBA" id="ARBA00022448"/>
    </source>
</evidence>
<comment type="cofactor">
    <cofactor evidence="6">
        <name>Zn(2+)</name>
        <dbReference type="ChEBI" id="CHEBI:29105"/>
    </cofactor>
</comment>
<keyword evidence="5 6" id="KW-0472">Membrane</keyword>
<dbReference type="GO" id="GO:0005886">
    <property type="term" value="C:plasma membrane"/>
    <property type="evidence" value="ECO:0007669"/>
    <property type="project" value="UniProtKB-SubCell"/>
</dbReference>
<feature type="region of interest" description="Disordered" evidence="7">
    <location>
        <begin position="370"/>
        <end position="407"/>
    </location>
</feature>
<sequence length="1118" mass="120535">MAHVEDQTELIVHIVEEVAELLPPQAPLGYFSHHNPLHALEELPFPQAVERAGALLGTAAFQTERAFSDHLSSGRILTRDLVAVLDQHGGPGGDASASAGDAEILPGGPTWNDFRLARLGLFVDVPSAPAVSWRLADGGELSHFHPLVSPARREELTRQARRRFPASRRRSPRGRAAERKALRAALLSALWGDLLRCVPPAPPRAVPLRRRDQLLHHFGVDIDEMIHPVLIRLCAAFLDQGMAAWELPHREDGLLTAFRHLFGTLGATREPHWSGLAAHLRRQLRQGWTAERTVTWALRALRVPVPVWPEAVRATLMSLRGWAGMVRQFEAHPDRAPSQPSPARLVDLLAVQLTLEVVVVRHLLGQTIGPDATPEDLGPLGDGAPAGPTGEARPDRPAQDLAAPGMAVPGRSAPDLELVYEAFVLAQIMDVETEALGDPRWARAWLGAVADLGSRRRRWLLHLAYERRYRTEILDALTAHDRRFPELGLGAGAEAEAETEAGAGAGAGDGGASEAAFQAVFCMDEREESLRRHLEEIHPRVRTYGAAGFFGVAMAYQGLDDVRPRALCPVSVTPHNLVVEQAVDQAELIAYQQTRRRDAHRHHILSAARGRSGRPTGHNAVAGLARLVPLVVGAVAPRAVGERARMLCPHDRPGPWPRTRLAVEASEGVEAGGVESGSSAGAGAVVGGAGLVPGVGAGPLRLGFTVDEMTEIVDTLLTTIGMTGPTGGVVLVIGHGSSSVNNPHAAAYDCSATGGGRSGPNARAFAAMANHPRVRAALARRGRLIGPDTWFVAGHHDTCEGSLTCYDTDLVPAGSQAALATATEALRAAVQLDAHERCRRFESVGADVAADTAHAHVRGRSADIAQSRPEYGHSTNATCVIGRRSRTRGLYLDRRSFLVSYDPTADHDGSVLTRLLLSTAPVGAGISLEYYFSAVDPTGFGAGSKLPHNISGLVGVMDGHASDLRTGMPWQSVEIHEPMRLLMIVEAEPDLLASIVRGHPHLRRLVDGGWIQLAAWDPHSPRTWLHVDGRFEPHQPESLRLPMVARSEHYYAGQRDHLPPAHVLAACEPARVDIPAQAPSPQLSSERQSSEQWADIPEQPRLPSRWLDAPFPDRPDGP</sequence>
<proteinExistence type="inferred from homology"/>
<dbReference type="GO" id="GO:0008270">
    <property type="term" value="F:zinc ion binding"/>
    <property type="evidence" value="ECO:0007669"/>
    <property type="project" value="UniProtKB-UniRule"/>
</dbReference>
<feature type="region of interest" description="Disordered" evidence="7">
    <location>
        <begin position="1075"/>
        <end position="1118"/>
    </location>
</feature>
<gene>
    <name evidence="6" type="primary">dabA</name>
    <name evidence="8" type="ORF">Ga0074812_12341</name>
</gene>
<dbReference type="HAMAP" id="MF_01871">
    <property type="entry name" value="DabA"/>
    <property type="match status" value="1"/>
</dbReference>
<feature type="compositionally biased region" description="Polar residues" evidence="7">
    <location>
        <begin position="1079"/>
        <end position="1092"/>
    </location>
</feature>
<keyword evidence="4 6" id="KW-0862">Zinc</keyword>
<evidence type="ECO:0000256" key="2">
    <source>
        <dbReference type="ARBA" id="ARBA00022475"/>
    </source>
</evidence>
<protein>
    <recommendedName>
        <fullName evidence="6">Probable inorganic carbon transporter subunit DabA</fullName>
    </recommendedName>
</protein>
<dbReference type="EMBL" id="FAOZ01000023">
    <property type="protein sequence ID" value="CUU58913.1"/>
    <property type="molecule type" value="Genomic_DNA"/>
</dbReference>